<keyword evidence="6" id="KW-0328">Glycosyltransferase</keyword>
<keyword evidence="4 5" id="KW-0067">ATP-binding</keyword>
<dbReference type="RefSeq" id="WP_136989992.1">
    <property type="nucleotide sequence ID" value="NZ_SZPQ01000011.1"/>
</dbReference>
<dbReference type="Proteomes" id="UP000305202">
    <property type="component" value="Unassembled WGS sequence"/>
</dbReference>
<dbReference type="EC" id="2.4.2.52" evidence="5"/>
<name>A0ABY2SMH5_9HYPH</name>
<organism evidence="6 7">
    <name type="scientific">Martelella alba</name>
    <dbReference type="NCBI Taxonomy" id="2590451"/>
    <lineage>
        <taxon>Bacteria</taxon>
        <taxon>Pseudomonadati</taxon>
        <taxon>Pseudomonadota</taxon>
        <taxon>Alphaproteobacteria</taxon>
        <taxon>Hyphomicrobiales</taxon>
        <taxon>Aurantimonadaceae</taxon>
        <taxon>Martelella</taxon>
    </lineage>
</organism>
<comment type="similarity">
    <text evidence="5">Belongs to the CitG/MdcB family.</text>
</comment>
<reference evidence="6 7" key="1">
    <citation type="submission" date="2019-04" db="EMBL/GenBank/DDBJ databases">
        <authorList>
            <person name="Li M."/>
            <person name="Gao C."/>
        </authorList>
    </citation>
    <scope>NUCLEOTIDE SEQUENCE [LARGE SCALE GENOMIC DNA]</scope>
    <source>
        <strain evidence="6 7">BGMRC 2031</strain>
    </source>
</reference>
<dbReference type="PANTHER" id="PTHR30201">
    <property type="entry name" value="TRIPHOSPHORIBOSYL-DEPHOSPHO-COA SYNTHASE"/>
    <property type="match status" value="1"/>
</dbReference>
<evidence type="ECO:0000256" key="3">
    <source>
        <dbReference type="ARBA" id="ARBA00022741"/>
    </source>
</evidence>
<comment type="catalytic activity">
    <reaction evidence="1 5">
        <text>3'-dephospho-CoA + ATP = 2'-(5''-triphospho-alpha-D-ribosyl)-3'-dephospho-CoA + adenine</text>
        <dbReference type="Rhea" id="RHEA:15117"/>
        <dbReference type="ChEBI" id="CHEBI:16708"/>
        <dbReference type="ChEBI" id="CHEBI:30616"/>
        <dbReference type="ChEBI" id="CHEBI:57328"/>
        <dbReference type="ChEBI" id="CHEBI:61378"/>
        <dbReference type="EC" id="2.4.2.52"/>
    </reaction>
</comment>
<dbReference type="GO" id="GO:0046917">
    <property type="term" value="F:triphosphoribosyl-dephospho-CoA synthase activity"/>
    <property type="evidence" value="ECO:0007669"/>
    <property type="project" value="UniProtKB-EC"/>
</dbReference>
<evidence type="ECO:0000256" key="5">
    <source>
        <dbReference type="HAMAP-Rule" id="MF_00397"/>
    </source>
</evidence>
<evidence type="ECO:0000313" key="7">
    <source>
        <dbReference type="Proteomes" id="UP000305202"/>
    </source>
</evidence>
<comment type="caution">
    <text evidence="6">The sequence shown here is derived from an EMBL/GenBank/DDBJ whole genome shotgun (WGS) entry which is preliminary data.</text>
</comment>
<evidence type="ECO:0000313" key="6">
    <source>
        <dbReference type="EMBL" id="TKI06552.1"/>
    </source>
</evidence>
<dbReference type="InterPro" id="IPR002736">
    <property type="entry name" value="CitG"/>
</dbReference>
<gene>
    <name evidence="5 6" type="primary">citG</name>
    <name evidence="6" type="ORF">FCN80_09900</name>
</gene>
<sequence>MPSENLAGQAIRALPAVCDDNILVAEWTGEAVGGLDVAGIDNGDDGNVDVWVAERAVDALYREVLLTPKPGLVDSENNGAHRDMDLDVFIHSITAIAPWFARFALYGRQHAHRSAAAFLAGLRPMGMACEQGMFAATEGVNTHKGGIFPLGLLCAAAGRLVGRRRPVGRQNLCLEVAAICAGLVGTELVGGRRGVTAGERLFCRYGLTGARGEAASGFATVRRYALPAWDGLAAAGAAEQRRLLHCLLLLMAHNPDTNLVSRGGLAGLTFVQDYARRLLADGWDIPRLRRMDRALTARRLSPGGSADLLAVTYVLSGLPR</sequence>
<keyword evidence="3 5" id="KW-0547">Nucleotide-binding</keyword>
<dbReference type="Pfam" id="PF01874">
    <property type="entry name" value="CitG"/>
    <property type="match status" value="1"/>
</dbReference>
<dbReference type="NCBIfam" id="TIGR03125">
    <property type="entry name" value="citrate_citG"/>
    <property type="match status" value="1"/>
</dbReference>
<evidence type="ECO:0000256" key="4">
    <source>
        <dbReference type="ARBA" id="ARBA00022840"/>
    </source>
</evidence>
<protein>
    <recommendedName>
        <fullName evidence="5">Probable 2-(5''-triphosphoribosyl)-3'-dephosphocoenzyme-A synthase</fullName>
        <shortName evidence="5">2-(5''-triphosphoribosyl)-3'-dephospho-CoA synthase</shortName>
        <ecNumber evidence="5">2.4.2.52</ecNumber>
    </recommendedName>
</protein>
<dbReference type="HAMAP" id="MF_00397">
    <property type="entry name" value="CitG"/>
    <property type="match status" value="1"/>
</dbReference>
<evidence type="ECO:0000256" key="2">
    <source>
        <dbReference type="ARBA" id="ARBA00022679"/>
    </source>
</evidence>
<dbReference type="PANTHER" id="PTHR30201:SF2">
    <property type="entry name" value="2-(5''-TRIPHOSPHORIBOSYL)-3'-DEPHOSPHOCOENZYME-A SYNTHASE"/>
    <property type="match status" value="1"/>
</dbReference>
<dbReference type="InterPro" id="IPR017551">
    <property type="entry name" value="TriPribosyl-deP-CoA_syn_CitG"/>
</dbReference>
<evidence type="ECO:0000256" key="1">
    <source>
        <dbReference type="ARBA" id="ARBA00001210"/>
    </source>
</evidence>
<dbReference type="GO" id="GO:0016757">
    <property type="term" value="F:glycosyltransferase activity"/>
    <property type="evidence" value="ECO:0007669"/>
    <property type="project" value="UniProtKB-KW"/>
</dbReference>
<proteinExistence type="inferred from homology"/>
<keyword evidence="7" id="KW-1185">Reference proteome</keyword>
<dbReference type="Gene3D" id="1.10.4200.10">
    <property type="entry name" value="Triphosphoribosyl-dephospho-CoA protein"/>
    <property type="match status" value="1"/>
</dbReference>
<dbReference type="EMBL" id="SZPQ01000011">
    <property type="protein sequence ID" value="TKI06552.1"/>
    <property type="molecule type" value="Genomic_DNA"/>
</dbReference>
<accession>A0ABY2SMH5</accession>
<keyword evidence="2 5" id="KW-0808">Transferase</keyword>